<dbReference type="SMART" id="SM00032">
    <property type="entry name" value="CCP"/>
    <property type="match status" value="2"/>
</dbReference>
<dbReference type="SUPFAM" id="SSF57535">
    <property type="entry name" value="Complement control module/SCR domain"/>
    <property type="match status" value="2"/>
</dbReference>
<feature type="domain" description="Sushi" evidence="5">
    <location>
        <begin position="166"/>
        <end position="224"/>
    </location>
</feature>
<keyword evidence="1" id="KW-0732">Signal</keyword>
<sequence length="291" mass="32104">MQALGVEGVDANQLTVAIAQPEDSGLLHCILPSVFYHVRDTFFQTDSALLSATHPICQYTSRDGTYLLVQWLSSHVPLGTNLRVLPRQHAKTMELGVIHRRNVMVSVICRESSLSGRAVRKNYPDICATAIQCPPLAVDSRSMLVTVSSYKFGGIAQFQCAKGLVVKCDKLEPPKNAVVLSPPKTHYHRGDVLLFGCLPNHILTGGDFVVCQSNGQWTEIITKCDAFCRHPGVPVHGASTSPPKDYYLVGEKIVFYCPSHEYRLNSENVLTCIGAGKWSRKIPLCLLDQRN</sequence>
<dbReference type="EMBL" id="KI668844">
    <property type="protein sequence ID" value="ETN71091.1"/>
    <property type="molecule type" value="Genomic_DNA"/>
</dbReference>
<dbReference type="PANTHER" id="PTHR45656:SF4">
    <property type="entry name" value="PROTEIN CBR-CLEC-78"/>
    <property type="match status" value="1"/>
</dbReference>
<reference evidence="7" key="1">
    <citation type="journal article" date="2014" name="Nat. Genet.">
        <title>Genome of the human hookworm Necator americanus.</title>
        <authorList>
            <person name="Tang Y.T."/>
            <person name="Gao X."/>
            <person name="Rosa B.A."/>
            <person name="Abubucker S."/>
            <person name="Hallsworth-Pepin K."/>
            <person name="Martin J."/>
            <person name="Tyagi R."/>
            <person name="Heizer E."/>
            <person name="Zhang X."/>
            <person name="Bhonagiri-Palsikar V."/>
            <person name="Minx P."/>
            <person name="Warren W.C."/>
            <person name="Wang Q."/>
            <person name="Zhan B."/>
            <person name="Hotez P.J."/>
            <person name="Sternberg P.W."/>
            <person name="Dougall A."/>
            <person name="Gaze S.T."/>
            <person name="Mulvenna J."/>
            <person name="Sotillo J."/>
            <person name="Ranganathan S."/>
            <person name="Rabelo E.M."/>
            <person name="Wilson R.K."/>
            <person name="Felgner P.L."/>
            <person name="Bethony J."/>
            <person name="Hawdon J.M."/>
            <person name="Gasser R.B."/>
            <person name="Loukas A."/>
            <person name="Mitreva M."/>
        </authorList>
    </citation>
    <scope>NUCLEOTIDE SEQUENCE [LARGE SCALE GENOMIC DNA]</scope>
</reference>
<organism evidence="6 7">
    <name type="scientific">Necator americanus</name>
    <name type="common">Human hookworm</name>
    <dbReference type="NCBI Taxonomy" id="51031"/>
    <lineage>
        <taxon>Eukaryota</taxon>
        <taxon>Metazoa</taxon>
        <taxon>Ecdysozoa</taxon>
        <taxon>Nematoda</taxon>
        <taxon>Chromadorea</taxon>
        <taxon>Rhabditida</taxon>
        <taxon>Rhabditina</taxon>
        <taxon>Rhabditomorpha</taxon>
        <taxon>Strongyloidea</taxon>
        <taxon>Ancylostomatidae</taxon>
        <taxon>Bunostominae</taxon>
        <taxon>Necator</taxon>
    </lineage>
</organism>
<dbReference type="AlphaFoldDB" id="W2SQD4"/>
<gene>
    <name evidence="6" type="ORF">NECAME_14356</name>
</gene>
<dbReference type="Pfam" id="PF00084">
    <property type="entry name" value="Sushi"/>
    <property type="match status" value="2"/>
</dbReference>
<keyword evidence="7" id="KW-1185">Reference proteome</keyword>
<name>W2SQD4_NECAM</name>
<evidence type="ECO:0000259" key="5">
    <source>
        <dbReference type="PROSITE" id="PS50923"/>
    </source>
</evidence>
<evidence type="ECO:0000256" key="1">
    <source>
        <dbReference type="ARBA" id="ARBA00022729"/>
    </source>
</evidence>
<accession>W2SQD4</accession>
<feature type="domain" description="Sushi" evidence="5">
    <location>
        <begin position="226"/>
        <end position="287"/>
    </location>
</feature>
<evidence type="ECO:0000313" key="7">
    <source>
        <dbReference type="Proteomes" id="UP000053676"/>
    </source>
</evidence>
<dbReference type="OrthoDB" id="9991441at2759"/>
<keyword evidence="3 4" id="KW-1015">Disulfide bond</keyword>
<evidence type="ECO:0000313" key="6">
    <source>
        <dbReference type="EMBL" id="ETN71091.1"/>
    </source>
</evidence>
<dbReference type="InterPro" id="IPR035976">
    <property type="entry name" value="Sushi/SCR/CCP_sf"/>
</dbReference>
<dbReference type="PANTHER" id="PTHR45656">
    <property type="entry name" value="PROTEIN CBR-CLEC-78"/>
    <property type="match status" value="1"/>
</dbReference>
<dbReference type="InterPro" id="IPR000436">
    <property type="entry name" value="Sushi_SCR_CCP_dom"/>
</dbReference>
<feature type="disulfide bond" evidence="4">
    <location>
        <begin position="197"/>
        <end position="224"/>
    </location>
</feature>
<evidence type="ECO:0000256" key="4">
    <source>
        <dbReference type="PROSITE-ProRule" id="PRU00302"/>
    </source>
</evidence>
<dbReference type="CDD" id="cd00033">
    <property type="entry name" value="CCP"/>
    <property type="match status" value="2"/>
</dbReference>
<dbReference type="Gene3D" id="2.10.70.10">
    <property type="entry name" value="Complement Module, domain 1"/>
    <property type="match status" value="2"/>
</dbReference>
<feature type="disulfide bond" evidence="4">
    <location>
        <begin position="168"/>
        <end position="211"/>
    </location>
</feature>
<keyword evidence="4" id="KW-0768">Sushi</keyword>
<dbReference type="KEGG" id="nai:NECAME_14356"/>
<protein>
    <submittedName>
        <fullName evidence="6">Sushi domain protein</fullName>
    </submittedName>
</protein>
<evidence type="ECO:0000256" key="2">
    <source>
        <dbReference type="ARBA" id="ARBA00022737"/>
    </source>
</evidence>
<keyword evidence="2" id="KW-0677">Repeat</keyword>
<comment type="caution">
    <text evidence="4">Lacks conserved residue(s) required for the propagation of feature annotation.</text>
</comment>
<dbReference type="Proteomes" id="UP000053676">
    <property type="component" value="Unassembled WGS sequence"/>
</dbReference>
<dbReference type="PROSITE" id="PS50923">
    <property type="entry name" value="SUSHI"/>
    <property type="match status" value="2"/>
</dbReference>
<proteinExistence type="predicted"/>
<evidence type="ECO:0000256" key="3">
    <source>
        <dbReference type="ARBA" id="ARBA00023157"/>
    </source>
</evidence>
<dbReference type="InterPro" id="IPR051277">
    <property type="entry name" value="SEZ6_CSMD_C4BPB_Regulators"/>
</dbReference>